<evidence type="ECO:0000313" key="2">
    <source>
        <dbReference type="Proteomes" id="UP000887566"/>
    </source>
</evidence>
<feature type="coiled-coil region" evidence="1">
    <location>
        <begin position="27"/>
        <end position="166"/>
    </location>
</feature>
<dbReference type="Proteomes" id="UP000887566">
    <property type="component" value="Unplaced"/>
</dbReference>
<name>A0A914VY24_9BILA</name>
<proteinExistence type="predicted"/>
<keyword evidence="1" id="KW-0175">Coiled coil</keyword>
<dbReference type="SUPFAM" id="SSF63829">
    <property type="entry name" value="Calcium-dependent phosphotriesterase"/>
    <property type="match status" value="1"/>
</dbReference>
<dbReference type="AlphaFoldDB" id="A0A914VY24"/>
<organism evidence="2 3">
    <name type="scientific">Plectus sambesii</name>
    <dbReference type="NCBI Taxonomy" id="2011161"/>
    <lineage>
        <taxon>Eukaryota</taxon>
        <taxon>Metazoa</taxon>
        <taxon>Ecdysozoa</taxon>
        <taxon>Nematoda</taxon>
        <taxon>Chromadorea</taxon>
        <taxon>Plectida</taxon>
        <taxon>Plectina</taxon>
        <taxon>Plectoidea</taxon>
        <taxon>Plectidae</taxon>
        <taxon>Plectus</taxon>
    </lineage>
</organism>
<dbReference type="WBParaSite" id="PSAMB.scaffold262size60344.g4036.t1">
    <property type="protein sequence ID" value="PSAMB.scaffold262size60344.g4036.t1"/>
    <property type="gene ID" value="PSAMB.scaffold262size60344.g4036"/>
</dbReference>
<sequence>MSDNKEVDLDKYADQLRGQTEETITLLKRFNSTIAQLKEELRLLSADLIAERKKRDEAEAKIKELEQQLADLQKCKQELEEKVQRLEAEMKAKEDALCQGDSANAQLARENAEQKQKIQALEKNVSELVEDVKNKDAEIKNNKELIAELQAKNHELEKKVAYLEGEVKARDELIRKGNMDQYLANYKNIDSFHVGEGTLQEPCGACVLPEGSVIVADTQQGLLYFSAQGDVQKHVTSADGAWERPLSLYYDSENMLILVLLMLRHENGSYRRTIGFFNLNFEPQKWIECPNEGKVNELEENERICQASNGDIYLTMCDKIGSALWKYSNGKWACLFNRSGATYIDCSVFAVTTSPASGDIITELMVVDTYVGFVHRLFIINNDIVNRATVAMVKQPGAICMDEKRNLFMHDAYMGKVLHIETVNFEAIHDVCTALKAIRAINASHHHLALVMRGTKIVRVFRYKDVEELELSRSRSPMPTQLSVNLGGVSPLSGLSPLPSPLPGLSPRPQLTERPFF</sequence>
<accession>A0A914VY24</accession>
<evidence type="ECO:0000256" key="1">
    <source>
        <dbReference type="SAM" id="Coils"/>
    </source>
</evidence>
<keyword evidence="2" id="KW-1185">Reference proteome</keyword>
<evidence type="ECO:0000313" key="3">
    <source>
        <dbReference type="WBParaSite" id="PSAMB.scaffold262size60344.g4036.t1"/>
    </source>
</evidence>
<protein>
    <submittedName>
        <fullName evidence="3">Uncharacterized protein</fullName>
    </submittedName>
</protein>
<reference evidence="3" key="1">
    <citation type="submission" date="2022-11" db="UniProtKB">
        <authorList>
            <consortium name="WormBaseParasite"/>
        </authorList>
    </citation>
    <scope>IDENTIFICATION</scope>
</reference>
<dbReference type="Gene3D" id="1.10.287.1490">
    <property type="match status" value="1"/>
</dbReference>